<accession>A0A174RG20</accession>
<dbReference type="AlphaFoldDB" id="A0A174RG20"/>
<comment type="caution">
    <text evidence="1">The sequence shown here is derived from an EMBL/GenBank/DDBJ whole genome shotgun (WGS) entry which is preliminary data.</text>
</comment>
<keyword evidence="2" id="KW-1185">Reference proteome</keyword>
<evidence type="ECO:0008006" key="3">
    <source>
        <dbReference type="Google" id="ProtNLM"/>
    </source>
</evidence>
<evidence type="ECO:0000313" key="1">
    <source>
        <dbReference type="EMBL" id="OBY12372.1"/>
    </source>
</evidence>
<dbReference type="Proteomes" id="UP000092714">
    <property type="component" value="Unassembled WGS sequence"/>
</dbReference>
<dbReference type="OrthoDB" id="1647790at2"/>
<dbReference type="Pfam" id="PF07875">
    <property type="entry name" value="Coat_F"/>
    <property type="match status" value="1"/>
</dbReference>
<dbReference type="RefSeq" id="WP_027099673.1">
    <property type="nucleotide sequence ID" value="NZ_CABHIH010000001.1"/>
</dbReference>
<dbReference type="InterPro" id="IPR012851">
    <property type="entry name" value="Spore_coat_CotF-like"/>
</dbReference>
<proteinExistence type="predicted"/>
<dbReference type="EMBL" id="MAPZ01000009">
    <property type="protein sequence ID" value="OBY12372.1"/>
    <property type="molecule type" value="Genomic_DNA"/>
</dbReference>
<evidence type="ECO:0000313" key="2">
    <source>
        <dbReference type="Proteomes" id="UP000092714"/>
    </source>
</evidence>
<protein>
    <recommendedName>
        <fullName evidence="3">Coat F domain protein</fullName>
    </recommendedName>
</protein>
<name>A0A174RG20_9CLOT</name>
<reference evidence="1 2" key="1">
    <citation type="submission" date="2016-06" db="EMBL/GenBank/DDBJ databases">
        <authorList>
            <person name="Kjaerup R.B."/>
            <person name="Dalgaard T.S."/>
            <person name="Juul-Madsen H.R."/>
        </authorList>
    </citation>
    <scope>NUCLEOTIDE SEQUENCE [LARGE SCALE GENOMIC DNA]</scope>
    <source>
        <strain evidence="1 2">373-A1</strain>
    </source>
</reference>
<dbReference type="GeneID" id="42777517"/>
<organism evidence="1 2">
    <name type="scientific">Clostridium paraputrificum</name>
    <dbReference type="NCBI Taxonomy" id="29363"/>
    <lineage>
        <taxon>Bacteria</taxon>
        <taxon>Bacillati</taxon>
        <taxon>Bacillota</taxon>
        <taxon>Clostridia</taxon>
        <taxon>Eubacteriales</taxon>
        <taxon>Clostridiaceae</taxon>
        <taxon>Clostridium</taxon>
    </lineage>
</organism>
<sequence length="87" mass="9779">MNGLTDKELITEVLTTEKNLANLYNTAVEESSTEPLHTDLNSQLNQALTKQNETFKLMQQKGLYQLEQVQQPAIDKVKNKFAQAAGQ</sequence>
<gene>
    <name evidence="1" type="ORF">CP373A1_01900</name>
</gene>